<evidence type="ECO:0000256" key="8">
    <source>
        <dbReference type="PIRNR" id="PIRNR006351"/>
    </source>
</evidence>
<dbReference type="AlphaFoldDB" id="A0A0R2K0I4"/>
<keyword evidence="3 8" id="KW-1003">Cell membrane</keyword>
<comment type="function">
    <text evidence="8">The phosphoenolpyruvate-dependent sugar phosphotransferase system (PTS), a major carbohydrate active -transport system, catalyzes the phosphorylation of incoming sugar substrates concomitant with their translocation across the cell membrane.</text>
</comment>
<feature type="transmembrane region" description="Helical" evidence="9">
    <location>
        <begin position="34"/>
        <end position="54"/>
    </location>
</feature>
<dbReference type="GO" id="GO:0008982">
    <property type="term" value="F:protein-N(PI)-phosphohistidine-sugar phosphotransferase activity"/>
    <property type="evidence" value="ECO:0007669"/>
    <property type="project" value="UniProtKB-UniRule"/>
</dbReference>
<keyword evidence="7 8" id="KW-0472">Membrane</keyword>
<feature type="transmembrane region" description="Helical" evidence="9">
    <location>
        <begin position="330"/>
        <end position="353"/>
    </location>
</feature>
<dbReference type="PANTHER" id="PTHR33989">
    <property type="match status" value="1"/>
</dbReference>
<comment type="caution">
    <text evidence="11">The sequence shown here is derived from an EMBL/GenBank/DDBJ whole genome shotgun (WGS) entry which is preliminary data.</text>
</comment>
<evidence type="ECO:0000256" key="7">
    <source>
        <dbReference type="ARBA" id="ARBA00023136"/>
    </source>
</evidence>
<feature type="transmembrane region" description="Helical" evidence="9">
    <location>
        <begin position="380"/>
        <end position="399"/>
    </location>
</feature>
<dbReference type="EMBL" id="JQBY01000004">
    <property type="protein sequence ID" value="KRN83122.1"/>
    <property type="molecule type" value="Genomic_DNA"/>
</dbReference>
<evidence type="ECO:0000256" key="9">
    <source>
        <dbReference type="SAM" id="Phobius"/>
    </source>
</evidence>
<dbReference type="InterPro" id="IPR004501">
    <property type="entry name" value="PTS_EIIC_3"/>
</dbReference>
<evidence type="ECO:0000256" key="1">
    <source>
        <dbReference type="ARBA" id="ARBA00004651"/>
    </source>
</evidence>
<evidence type="ECO:0000259" key="10">
    <source>
        <dbReference type="PROSITE" id="PS51105"/>
    </source>
</evidence>
<name>A0A0R2K0I4_9LACO</name>
<evidence type="ECO:0000313" key="11">
    <source>
        <dbReference type="EMBL" id="KRN83122.1"/>
    </source>
</evidence>
<protein>
    <recommendedName>
        <fullName evidence="8">Permease IIC component</fullName>
    </recommendedName>
</protein>
<keyword evidence="2 8" id="KW-0813">Transport</keyword>
<keyword evidence="6 9" id="KW-1133">Transmembrane helix</keyword>
<dbReference type="PATRIC" id="fig|319653.3.peg.1586"/>
<feature type="transmembrane region" description="Helical" evidence="9">
    <location>
        <begin position="66"/>
        <end position="89"/>
    </location>
</feature>
<proteinExistence type="predicted"/>
<evidence type="ECO:0000256" key="5">
    <source>
        <dbReference type="ARBA" id="ARBA00022692"/>
    </source>
</evidence>
<dbReference type="GO" id="GO:1901264">
    <property type="term" value="P:carbohydrate derivative transport"/>
    <property type="evidence" value="ECO:0007669"/>
    <property type="project" value="TreeGrafter"/>
</dbReference>
<accession>A0A0R2K0I4</accession>
<feature type="transmembrane region" description="Helical" evidence="9">
    <location>
        <begin position="130"/>
        <end position="151"/>
    </location>
</feature>
<dbReference type="Pfam" id="PF02378">
    <property type="entry name" value="PTS_EIIC"/>
    <property type="match status" value="1"/>
</dbReference>
<dbReference type="PANTHER" id="PTHR33989:SF4">
    <property type="entry name" value="PTS SYSTEM N,N'-DIACETYLCHITOBIOSE-SPECIFIC EIIC COMPONENT"/>
    <property type="match status" value="1"/>
</dbReference>
<feature type="transmembrane region" description="Helical" evidence="9">
    <location>
        <begin position="171"/>
        <end position="191"/>
    </location>
</feature>
<sequence length="418" mass="45598">MIILKNFMNWIQNVLMPPLAKAGNNKYLVAVRNGLVMTLPAVISGSVFLIIGNIPIPAWTAFMKPYMSAISVAVNGSFGIISLLSAIGIGYELAKNLDLDAINGAGLSTMAFVIVSFNDKNVLDTANFASSGLFTAIVCAFVSVLILNFFVKRNLVIKLPDGVPTAVNHSFVSLVPGFVILLLFWTVRVPLHFDINVFIQDIFHPLLFAMNSLPGIMFYTLLVSLLWVGGIHGDMTLEGIADPIFLQFLTANATAWSHHQAIPYFTSTGFSSLFVNVGGTGATIMLVFWMLSSKSKTYRELGKVAFPSALFEINEPVIFGFPVVMNPITLIPFVVLPQILVVGTYALMALHLLRPAVTMVPWTMPPIIGPLMATGWDWRAGVWSAVELVIAAAAYYPFFKVAEKQMVEKETLSDAKAN</sequence>
<keyword evidence="4 8" id="KW-0762">Sugar transport</keyword>
<dbReference type="PROSITE" id="PS51105">
    <property type="entry name" value="PTS_EIIC_TYPE_3"/>
    <property type="match status" value="1"/>
</dbReference>
<dbReference type="InterPro" id="IPR003352">
    <property type="entry name" value="PTS_EIIC"/>
</dbReference>
<dbReference type="NCBIfam" id="TIGR00410">
    <property type="entry name" value="lacE"/>
    <property type="match status" value="1"/>
</dbReference>
<evidence type="ECO:0000256" key="2">
    <source>
        <dbReference type="ARBA" id="ARBA00022448"/>
    </source>
</evidence>
<dbReference type="InterPro" id="IPR004796">
    <property type="entry name" value="PTS_IIC_cello"/>
</dbReference>
<feature type="transmembrane region" description="Helical" evidence="9">
    <location>
        <begin position="273"/>
        <end position="291"/>
    </location>
</feature>
<dbReference type="GO" id="GO:0005886">
    <property type="term" value="C:plasma membrane"/>
    <property type="evidence" value="ECO:0007669"/>
    <property type="project" value="UniProtKB-SubCell"/>
</dbReference>
<evidence type="ECO:0000256" key="4">
    <source>
        <dbReference type="ARBA" id="ARBA00022597"/>
    </source>
</evidence>
<feature type="domain" description="PTS EIIC type-3" evidence="10">
    <location>
        <begin position="11"/>
        <end position="398"/>
    </location>
</feature>
<keyword evidence="5 9" id="KW-0812">Transmembrane</keyword>
<feature type="transmembrane region" description="Helical" evidence="9">
    <location>
        <begin position="203"/>
        <end position="228"/>
    </location>
</feature>
<reference evidence="11 12" key="1">
    <citation type="journal article" date="2015" name="Genome Announc.">
        <title>Expanding the biotechnology potential of lactobacilli through comparative genomics of 213 strains and associated genera.</title>
        <authorList>
            <person name="Sun Z."/>
            <person name="Harris H.M."/>
            <person name="McCann A."/>
            <person name="Guo C."/>
            <person name="Argimon S."/>
            <person name="Zhang W."/>
            <person name="Yang X."/>
            <person name="Jeffery I.B."/>
            <person name="Cooney J.C."/>
            <person name="Kagawa T.F."/>
            <person name="Liu W."/>
            <person name="Song Y."/>
            <person name="Salvetti E."/>
            <person name="Wrobel A."/>
            <person name="Rasinkangas P."/>
            <person name="Parkhill J."/>
            <person name="Rea M.C."/>
            <person name="O'Sullivan O."/>
            <person name="Ritari J."/>
            <person name="Douillard F.P."/>
            <person name="Paul Ross R."/>
            <person name="Yang R."/>
            <person name="Briner A.E."/>
            <person name="Felis G.E."/>
            <person name="de Vos W.M."/>
            <person name="Barrangou R."/>
            <person name="Klaenhammer T.R."/>
            <person name="Caufield P.W."/>
            <person name="Cui Y."/>
            <person name="Zhang H."/>
            <person name="O'Toole P.W."/>
        </authorList>
    </citation>
    <scope>NUCLEOTIDE SEQUENCE [LARGE SCALE GENOMIC DNA]</scope>
    <source>
        <strain evidence="11 12">DSM 22301</strain>
    </source>
</reference>
<dbReference type="GO" id="GO:0009401">
    <property type="term" value="P:phosphoenolpyruvate-dependent sugar phosphotransferase system"/>
    <property type="evidence" value="ECO:0007669"/>
    <property type="project" value="InterPro"/>
</dbReference>
<dbReference type="PIRSF" id="PIRSF006351">
    <property type="entry name" value="PTS_EIIC-Cellobiose"/>
    <property type="match status" value="1"/>
</dbReference>
<dbReference type="STRING" id="319653.SAMN04487973_10574"/>
<evidence type="ECO:0000256" key="6">
    <source>
        <dbReference type="ARBA" id="ARBA00022989"/>
    </source>
</evidence>
<feature type="transmembrane region" description="Helical" evidence="9">
    <location>
        <begin position="101"/>
        <end position="118"/>
    </location>
</feature>
<dbReference type="Proteomes" id="UP000051749">
    <property type="component" value="Unassembled WGS sequence"/>
</dbReference>
<evidence type="ECO:0000256" key="3">
    <source>
        <dbReference type="ARBA" id="ARBA00022475"/>
    </source>
</evidence>
<gene>
    <name evidence="11" type="ORF">IV87_GL001560</name>
</gene>
<organism evidence="11 12">
    <name type="scientific">Pediococcus ethanolidurans</name>
    <dbReference type="NCBI Taxonomy" id="319653"/>
    <lineage>
        <taxon>Bacteria</taxon>
        <taxon>Bacillati</taxon>
        <taxon>Bacillota</taxon>
        <taxon>Bacilli</taxon>
        <taxon>Lactobacillales</taxon>
        <taxon>Lactobacillaceae</taxon>
        <taxon>Pediococcus</taxon>
    </lineage>
</organism>
<dbReference type="InterPro" id="IPR051088">
    <property type="entry name" value="PTS_Sugar-EIIC/EIIB"/>
</dbReference>
<evidence type="ECO:0000313" key="12">
    <source>
        <dbReference type="Proteomes" id="UP000051749"/>
    </source>
</evidence>
<comment type="subcellular location">
    <subcellularLocation>
        <location evidence="1">Cell membrane</location>
        <topology evidence="1">Multi-pass membrane protein</topology>
    </subcellularLocation>
</comment>